<gene>
    <name evidence="1" type="ORF">AOB60_00035</name>
</gene>
<organism evidence="1 2">
    <name type="scientific">Streptomyces noursei</name>
    <name type="common">Streptomyces albulus</name>
    <dbReference type="NCBI Taxonomy" id="1971"/>
    <lineage>
        <taxon>Bacteria</taxon>
        <taxon>Bacillati</taxon>
        <taxon>Actinomycetota</taxon>
        <taxon>Actinomycetes</taxon>
        <taxon>Kitasatosporales</taxon>
        <taxon>Streptomycetaceae</taxon>
        <taxon>Streptomyces</taxon>
    </lineage>
</organism>
<protein>
    <submittedName>
        <fullName evidence="1">Uncharacterized protein</fullName>
    </submittedName>
</protein>
<proteinExistence type="predicted"/>
<reference evidence="2" key="1">
    <citation type="submission" date="2015-09" db="EMBL/GenBank/DDBJ databases">
        <authorList>
            <person name="Graham D.E."/>
            <person name="Mahan K.M."/>
            <person name="Klingeman D.M."/>
            <person name="Fida T."/>
            <person name="Giannone R.J."/>
            <person name="Hettich R.L."/>
            <person name="Parry R.J."/>
            <person name="Spain J.C."/>
        </authorList>
    </citation>
    <scope>NUCLEOTIDE SEQUENCE [LARGE SCALE GENOMIC DNA]</scope>
    <source>
        <strain evidence="2">JCM 4701</strain>
    </source>
</reference>
<dbReference type="AlphaFoldDB" id="A0A2N8PQS4"/>
<evidence type="ECO:0000313" key="2">
    <source>
        <dbReference type="Proteomes" id="UP000236047"/>
    </source>
</evidence>
<name>A0A2N8PQS4_STRNR</name>
<accession>A0A2N8PQS4</accession>
<comment type="caution">
    <text evidence="1">The sequence shown here is derived from an EMBL/GenBank/DDBJ whole genome shotgun (WGS) entry which is preliminary data.</text>
</comment>
<dbReference type="EMBL" id="LJSN01000001">
    <property type="protein sequence ID" value="PNE43373.1"/>
    <property type="molecule type" value="Genomic_DNA"/>
</dbReference>
<sequence length="230" mass="26109">MRTEVKGWRIVHQCRTERGGLFDGVFLGERDGEWIAGRQFPTQSRYADGFSDNGDWRYATYYDSPSQQEAYRAWRALREYVSLSKNAANCWDPLFIHAAGQAIDRYWAHRVPLNGVADMSAAWVVPGLTGDANGSTDLLPAAEAKYWLLQYLRGSCEVGDSFRRPQLRKIGSALHKAYQAVIEAAGPLNVSVSDDRFSLSFDGSYNYRDDRWRRVARNPHPDRKPGLRGN</sequence>
<keyword evidence="2" id="KW-1185">Reference proteome</keyword>
<dbReference type="Proteomes" id="UP000236047">
    <property type="component" value="Unassembled WGS sequence"/>
</dbReference>
<evidence type="ECO:0000313" key="1">
    <source>
        <dbReference type="EMBL" id="PNE43373.1"/>
    </source>
</evidence>